<feature type="compositionally biased region" description="Basic and acidic residues" evidence="1">
    <location>
        <begin position="163"/>
        <end position="174"/>
    </location>
</feature>
<feature type="domain" description="DinB-like" evidence="2">
    <location>
        <begin position="37"/>
        <end position="134"/>
    </location>
</feature>
<feature type="region of interest" description="Disordered" evidence="1">
    <location>
        <begin position="97"/>
        <end position="147"/>
    </location>
</feature>
<protein>
    <recommendedName>
        <fullName evidence="2">DinB-like domain-containing protein</fullName>
    </recommendedName>
</protein>
<dbReference type="Gene3D" id="1.20.120.450">
    <property type="entry name" value="dinb family like domain"/>
    <property type="match status" value="1"/>
</dbReference>
<comment type="caution">
    <text evidence="3">The sequence shown here is derived from an EMBL/GenBank/DDBJ whole genome shotgun (WGS) entry which is preliminary data.</text>
</comment>
<feature type="compositionally biased region" description="Basic and acidic residues" evidence="1">
    <location>
        <begin position="97"/>
        <end position="114"/>
    </location>
</feature>
<keyword evidence="4" id="KW-1185">Reference proteome</keyword>
<feature type="region of interest" description="Disordered" evidence="1">
    <location>
        <begin position="155"/>
        <end position="174"/>
    </location>
</feature>
<dbReference type="RefSeq" id="WP_218843827.1">
    <property type="nucleotide sequence ID" value="NZ_JACBZS010000001.1"/>
</dbReference>
<dbReference type="InterPro" id="IPR024775">
    <property type="entry name" value="DinB-like"/>
</dbReference>
<evidence type="ECO:0000256" key="1">
    <source>
        <dbReference type="SAM" id="MobiDB-lite"/>
    </source>
</evidence>
<dbReference type="SUPFAM" id="SSF109854">
    <property type="entry name" value="DinB/YfiT-like putative metalloenzymes"/>
    <property type="match status" value="1"/>
</dbReference>
<accession>A0A7Z0D9Y4</accession>
<reference evidence="3 4" key="1">
    <citation type="submission" date="2020-07" db="EMBL/GenBank/DDBJ databases">
        <title>Sequencing the genomes of 1000 actinobacteria strains.</title>
        <authorList>
            <person name="Klenk H.-P."/>
        </authorList>
    </citation>
    <scope>NUCLEOTIDE SEQUENCE [LARGE SCALE GENOMIC DNA]</scope>
    <source>
        <strain evidence="3 4">DSM 103164</strain>
    </source>
</reference>
<dbReference type="EMBL" id="JACBZS010000001">
    <property type="protein sequence ID" value="NYI71684.1"/>
    <property type="molecule type" value="Genomic_DNA"/>
</dbReference>
<name>A0A7Z0D9Y4_9ACTN</name>
<organism evidence="3 4">
    <name type="scientific">Naumannella cuiyingiana</name>
    <dbReference type="NCBI Taxonomy" id="1347891"/>
    <lineage>
        <taxon>Bacteria</taxon>
        <taxon>Bacillati</taxon>
        <taxon>Actinomycetota</taxon>
        <taxon>Actinomycetes</taxon>
        <taxon>Propionibacteriales</taxon>
        <taxon>Propionibacteriaceae</taxon>
        <taxon>Naumannella</taxon>
    </lineage>
</organism>
<dbReference type="Proteomes" id="UP000527616">
    <property type="component" value="Unassembled WGS sequence"/>
</dbReference>
<dbReference type="AlphaFoldDB" id="A0A7Z0D9Y4"/>
<dbReference type="Pfam" id="PF12867">
    <property type="entry name" value="DinB_2"/>
    <property type="match status" value="1"/>
</dbReference>
<evidence type="ECO:0000313" key="3">
    <source>
        <dbReference type="EMBL" id="NYI71684.1"/>
    </source>
</evidence>
<evidence type="ECO:0000313" key="4">
    <source>
        <dbReference type="Proteomes" id="UP000527616"/>
    </source>
</evidence>
<gene>
    <name evidence="3" type="ORF">GGQ54_002244</name>
</gene>
<sequence length="174" mass="18995">MVIAPDTKDWTWVINDPCPECGFDPASVTRDNLVARMTAALEPWSAILQREDVGVRPDPDTWSEGEYGAHIADVCEVMAGRIALILAEDDPEFANWDQDRAAAEGDYPSRDPQRTADQIAGVSGEQWNAPAAAPTARGPRRTRSASTRCTILSTSCGTCAPTDSRRSDRRSTWS</sequence>
<evidence type="ECO:0000259" key="2">
    <source>
        <dbReference type="Pfam" id="PF12867"/>
    </source>
</evidence>
<proteinExistence type="predicted"/>
<dbReference type="InterPro" id="IPR034660">
    <property type="entry name" value="DinB/YfiT-like"/>
</dbReference>